<reference evidence="1 2" key="1">
    <citation type="submission" date="2017-11" db="EMBL/GenBank/DDBJ databases">
        <title>De novo assembly and phasing of dikaryotic genomes from two isolates of Puccinia coronata f. sp. avenae, the causal agent of oat crown rust.</title>
        <authorList>
            <person name="Miller M.E."/>
            <person name="Zhang Y."/>
            <person name="Omidvar V."/>
            <person name="Sperschneider J."/>
            <person name="Schwessinger B."/>
            <person name="Raley C."/>
            <person name="Palmer J.M."/>
            <person name="Garnica D."/>
            <person name="Upadhyaya N."/>
            <person name="Rathjen J."/>
            <person name="Taylor J.M."/>
            <person name="Park R.F."/>
            <person name="Dodds P.N."/>
            <person name="Hirsch C.D."/>
            <person name="Kianian S.F."/>
            <person name="Figueroa M."/>
        </authorList>
    </citation>
    <scope>NUCLEOTIDE SEQUENCE [LARGE SCALE GENOMIC DNA]</scope>
    <source>
        <strain evidence="1">12NC29</strain>
    </source>
</reference>
<keyword evidence="2" id="KW-1185">Reference proteome</keyword>
<protein>
    <submittedName>
        <fullName evidence="1">Uncharacterized protein</fullName>
    </submittedName>
</protein>
<dbReference type="Proteomes" id="UP000235388">
    <property type="component" value="Unassembled WGS sequence"/>
</dbReference>
<dbReference type="EMBL" id="PGCJ01000922">
    <property type="protein sequence ID" value="PLW14378.1"/>
    <property type="molecule type" value="Genomic_DNA"/>
</dbReference>
<evidence type="ECO:0000313" key="1">
    <source>
        <dbReference type="EMBL" id="PLW14378.1"/>
    </source>
</evidence>
<organism evidence="1 2">
    <name type="scientific">Puccinia coronata f. sp. avenae</name>
    <dbReference type="NCBI Taxonomy" id="200324"/>
    <lineage>
        <taxon>Eukaryota</taxon>
        <taxon>Fungi</taxon>
        <taxon>Dikarya</taxon>
        <taxon>Basidiomycota</taxon>
        <taxon>Pucciniomycotina</taxon>
        <taxon>Pucciniomycetes</taxon>
        <taxon>Pucciniales</taxon>
        <taxon>Pucciniaceae</taxon>
        <taxon>Puccinia</taxon>
    </lineage>
</organism>
<proteinExistence type="predicted"/>
<sequence>MGWYRYQLGEQVSLLAGLVQVAARRVGQPARWAGMYQPSVQVIPAERAVQPAHPADTCASRASRSACSPGWYLYQPSKQVSLLTWLVPVPAERAGQPAHPAGACSSRASRSACSPGWYLYQPSEQVGLLAGLVQHQAGQPSCQATCAPALQGLAPVHQEPLASRCAPVHQEPLASRCVCTCSPGLSARRCIPARRGSG</sequence>
<accession>A0A2N5SMB5</accession>
<gene>
    <name evidence="1" type="ORF">PCANC_17465</name>
</gene>
<evidence type="ECO:0000313" key="2">
    <source>
        <dbReference type="Proteomes" id="UP000235388"/>
    </source>
</evidence>
<comment type="caution">
    <text evidence="1">The sequence shown here is derived from an EMBL/GenBank/DDBJ whole genome shotgun (WGS) entry which is preliminary data.</text>
</comment>
<name>A0A2N5SMB5_9BASI</name>
<dbReference type="AlphaFoldDB" id="A0A2N5SMB5"/>